<dbReference type="GeneID" id="74528062"/>
<evidence type="ECO:0000256" key="1">
    <source>
        <dbReference type="ARBA" id="ARBA00004196"/>
    </source>
</evidence>
<dbReference type="PROSITE" id="PS51318">
    <property type="entry name" value="TAT"/>
    <property type="match status" value="1"/>
</dbReference>
<dbReference type="Proteomes" id="UP001058330">
    <property type="component" value="Chromosome"/>
</dbReference>
<dbReference type="InterPro" id="IPR051313">
    <property type="entry name" value="Bact_iron-sidero_bind"/>
</dbReference>
<dbReference type="Gene3D" id="3.40.50.1980">
    <property type="entry name" value="Nitrogenase molybdenum iron protein domain"/>
    <property type="match status" value="2"/>
</dbReference>
<feature type="domain" description="Fe/B12 periplasmic-binding" evidence="5">
    <location>
        <begin position="87"/>
        <end position="386"/>
    </location>
</feature>
<keyword evidence="2" id="KW-0813">Transport</keyword>
<accession>A0ABY5RFG1</accession>
<dbReference type="InterPro" id="IPR002491">
    <property type="entry name" value="ABC_transptr_periplasmic_BD"/>
</dbReference>
<name>A0ABY5RFG1_HALLR</name>
<organism evidence="6 7">
    <name type="scientific">Haloferax larsenii</name>
    <dbReference type="NCBI Taxonomy" id="302484"/>
    <lineage>
        <taxon>Archaea</taxon>
        <taxon>Methanobacteriati</taxon>
        <taxon>Methanobacteriota</taxon>
        <taxon>Stenosarchaea group</taxon>
        <taxon>Halobacteria</taxon>
        <taxon>Halobacteriales</taxon>
        <taxon>Haloferacaceae</taxon>
        <taxon>Haloferax</taxon>
    </lineage>
</organism>
<keyword evidence="7" id="KW-1185">Reference proteome</keyword>
<dbReference type="PROSITE" id="PS50983">
    <property type="entry name" value="FE_B12_PBP"/>
    <property type="match status" value="1"/>
</dbReference>
<evidence type="ECO:0000256" key="3">
    <source>
        <dbReference type="ARBA" id="ARBA00022729"/>
    </source>
</evidence>
<proteinExistence type="predicted"/>
<evidence type="ECO:0000259" key="5">
    <source>
        <dbReference type="PROSITE" id="PS50983"/>
    </source>
</evidence>
<reference evidence="6" key="1">
    <citation type="submission" date="2021-07" db="EMBL/GenBank/DDBJ databases">
        <title>Studies on halocins as antimicrobial molecules from haloarchaea.</title>
        <authorList>
            <person name="Kumar S."/>
            <person name="Khare S.K."/>
        </authorList>
    </citation>
    <scope>NUCLEOTIDE SEQUENCE</scope>
    <source>
        <strain evidence="6">NCIM 5678</strain>
    </source>
</reference>
<dbReference type="PANTHER" id="PTHR30532">
    <property type="entry name" value="IRON III DICITRATE-BINDING PERIPLASMIC PROTEIN"/>
    <property type="match status" value="1"/>
</dbReference>
<evidence type="ECO:0000256" key="2">
    <source>
        <dbReference type="ARBA" id="ARBA00022448"/>
    </source>
</evidence>
<dbReference type="RefSeq" id="WP_258302973.1">
    <property type="nucleotide sequence ID" value="NZ_CP078063.1"/>
</dbReference>
<dbReference type="SUPFAM" id="SSF53807">
    <property type="entry name" value="Helical backbone' metal receptor"/>
    <property type="match status" value="1"/>
</dbReference>
<gene>
    <name evidence="6" type="ORF">KU306_04155</name>
</gene>
<dbReference type="PANTHER" id="PTHR30532:SF1">
    <property type="entry name" value="IRON(3+)-HYDROXAMATE-BINDING PROTEIN FHUD"/>
    <property type="match status" value="1"/>
</dbReference>
<protein>
    <submittedName>
        <fullName evidence="6">ABC transporter substrate-binding protein</fullName>
    </submittedName>
</protein>
<keyword evidence="3" id="KW-0732">Signal</keyword>
<evidence type="ECO:0000256" key="4">
    <source>
        <dbReference type="SAM" id="MobiDB-lite"/>
    </source>
</evidence>
<dbReference type="InterPro" id="IPR006311">
    <property type="entry name" value="TAT_signal"/>
</dbReference>
<feature type="region of interest" description="Disordered" evidence="4">
    <location>
        <begin position="34"/>
        <end position="70"/>
    </location>
</feature>
<dbReference type="EMBL" id="CP078063">
    <property type="protein sequence ID" value="UVE51086.1"/>
    <property type="molecule type" value="Genomic_DNA"/>
</dbReference>
<sequence>MNGDETNSSGPTRRSIIHSAGAIAGAGLLAGCMGQTSSEADAETKTSTQTDAPTETDTQETTNAPDDSYTVSIEPVGDVQFESVPETWVANNGSWADMGIALGLEPPKAVWLTRRYHTQYYDAIPGLSVDKSDMVSLYQDGVSKELFYELDADVHVMDPNFLMNRFKGWTQADVDEVVSEVAPMFGNCIYAQHYPWHEDYRYYSLYEGFEKLAQVFQRTDRYEAFVELHDEFETNLESVVPAEGDRPAGAVLWGVGDEPEKYYPYIIGDGTGFKHFRDLGVKDALAASDVKDFHGTRAAIDLETLLEVDPEVLLLRGYESKTREEFESTVVDFLQNHETASALTAVENGDIYRAGSLYQGPITNLVLTQRTAESLYGVDEQLYDAQRVADIVAGEF</sequence>
<dbReference type="Pfam" id="PF01497">
    <property type="entry name" value="Peripla_BP_2"/>
    <property type="match status" value="1"/>
</dbReference>
<comment type="subcellular location">
    <subcellularLocation>
        <location evidence="1">Cell envelope</location>
    </subcellularLocation>
</comment>
<evidence type="ECO:0000313" key="7">
    <source>
        <dbReference type="Proteomes" id="UP001058330"/>
    </source>
</evidence>
<evidence type="ECO:0000313" key="6">
    <source>
        <dbReference type="EMBL" id="UVE51086.1"/>
    </source>
</evidence>